<comment type="caution">
    <text evidence="3">The sequence shown here is derived from an EMBL/GenBank/DDBJ whole genome shotgun (WGS) entry which is preliminary data.</text>
</comment>
<feature type="transmembrane region" description="Helical" evidence="1">
    <location>
        <begin position="49"/>
        <end position="72"/>
    </location>
</feature>
<proteinExistence type="predicted"/>
<evidence type="ECO:0000256" key="1">
    <source>
        <dbReference type="SAM" id="Phobius"/>
    </source>
</evidence>
<dbReference type="AlphaFoldDB" id="A0AAE0XQZ8"/>
<accession>A0AAE0XQZ8</accession>
<keyword evidence="1" id="KW-0472">Membrane</keyword>
<dbReference type="EMBL" id="JAWDGP010007779">
    <property type="protein sequence ID" value="KAK3704933.1"/>
    <property type="molecule type" value="Genomic_DNA"/>
</dbReference>
<feature type="transmembrane region" description="Helical" evidence="1">
    <location>
        <begin position="571"/>
        <end position="592"/>
    </location>
</feature>
<keyword evidence="2" id="KW-0732">Signal</keyword>
<organism evidence="3 4">
    <name type="scientific">Elysia crispata</name>
    <name type="common">lettuce slug</name>
    <dbReference type="NCBI Taxonomy" id="231223"/>
    <lineage>
        <taxon>Eukaryota</taxon>
        <taxon>Metazoa</taxon>
        <taxon>Spiralia</taxon>
        <taxon>Lophotrochozoa</taxon>
        <taxon>Mollusca</taxon>
        <taxon>Gastropoda</taxon>
        <taxon>Heterobranchia</taxon>
        <taxon>Euthyneura</taxon>
        <taxon>Panpulmonata</taxon>
        <taxon>Sacoglossa</taxon>
        <taxon>Placobranchoidea</taxon>
        <taxon>Plakobranchidae</taxon>
        <taxon>Elysia</taxon>
    </lineage>
</organism>
<feature type="chain" id="PRO_5042254148" evidence="2">
    <location>
        <begin position="17"/>
        <end position="612"/>
    </location>
</feature>
<keyword evidence="1" id="KW-1133">Transmembrane helix</keyword>
<feature type="transmembrane region" description="Helical" evidence="1">
    <location>
        <begin position="537"/>
        <end position="565"/>
    </location>
</feature>
<keyword evidence="4" id="KW-1185">Reference proteome</keyword>
<reference evidence="3" key="1">
    <citation type="journal article" date="2023" name="G3 (Bethesda)">
        <title>A reference genome for the long-term kleptoplast-retaining sea slug Elysia crispata morphotype clarki.</title>
        <authorList>
            <person name="Eastman K.E."/>
            <person name="Pendleton A.L."/>
            <person name="Shaikh M.A."/>
            <person name="Suttiyut T."/>
            <person name="Ogas R."/>
            <person name="Tomko P."/>
            <person name="Gavelis G."/>
            <person name="Widhalm J.R."/>
            <person name="Wisecaver J.H."/>
        </authorList>
    </citation>
    <scope>NUCLEOTIDE SEQUENCE</scope>
    <source>
        <strain evidence="3">ECLA1</strain>
    </source>
</reference>
<feature type="signal peptide" evidence="2">
    <location>
        <begin position="1"/>
        <end position="16"/>
    </location>
</feature>
<evidence type="ECO:0000313" key="3">
    <source>
        <dbReference type="EMBL" id="KAK3704933.1"/>
    </source>
</evidence>
<name>A0AAE0XQZ8_9GAST</name>
<keyword evidence="1" id="KW-0812">Transmembrane</keyword>
<gene>
    <name evidence="3" type="ORF">RRG08_017727</name>
</gene>
<evidence type="ECO:0000256" key="2">
    <source>
        <dbReference type="SAM" id="SignalP"/>
    </source>
</evidence>
<dbReference type="Proteomes" id="UP001283361">
    <property type="component" value="Unassembled WGS sequence"/>
</dbReference>
<sequence length="612" mass="64822">MVQLCQLLLVLQVLEGCQLCTHSSFNGRGMRSDSLLSALERSFLFCSDILVFLRTLWVGLFFCYISGISLGFSSKSLKFIQRSPITRSRTSCYLEPAWFSSDKLWRLTDVMKVAFLEADETCGGMGQAMTSGAGLFMLVAGGSIPEVLGRGDLQDTCTWDGGLGVVRLPAASTLATGAWCGTAASVLATGAWCGTATGCIHPGHGCLVWHGCIRPSHGCLVWYGYRLHPPWPLVLGVVRLPAASILATVAWCGTATGCIQPSHGCLVWYGYRLHPPWPRVLGVARLHQSWPRLLGVVRLPAASTLATGAWCGTAASILATVAWCGTATGCIQPGHGCLVWHGCINPGHGCLVWYGYRLHPTWPRVLGVVRLPAASILATGAWCGTAASILATGAWCGTAASILATGAWCGTAASILATGAWCGTATGCIHPGHGCLVWYGYRLHPPWPRLLRVARLHPSWPRVLGVARLPAASTLATGAWCGTATGCIHPGHGCLVWYGYRLHPPWLRLLRVARLHPPWPRVLGVVRLPATSTLATVASCGTVASILATVAWCGTAASIIATVAWCGTAAFIMATSVWCGTAASILATGANISWRHVRTRRAVDCCIGAARS</sequence>
<protein>
    <submittedName>
        <fullName evidence="3">Uncharacterized protein</fullName>
    </submittedName>
</protein>
<evidence type="ECO:0000313" key="4">
    <source>
        <dbReference type="Proteomes" id="UP001283361"/>
    </source>
</evidence>